<reference evidence="2 3" key="1">
    <citation type="submission" date="2024-01" db="EMBL/GenBank/DDBJ databases">
        <title>A draft genome for a cacao thread blight-causing isolate of Paramarasmius palmivorus.</title>
        <authorList>
            <person name="Baruah I.K."/>
            <person name="Bukari Y."/>
            <person name="Amoako-Attah I."/>
            <person name="Meinhardt L.W."/>
            <person name="Bailey B.A."/>
            <person name="Cohen S.P."/>
        </authorList>
    </citation>
    <scope>NUCLEOTIDE SEQUENCE [LARGE SCALE GENOMIC DNA]</scope>
    <source>
        <strain evidence="2 3">GH-12</strain>
    </source>
</reference>
<dbReference type="Proteomes" id="UP001383192">
    <property type="component" value="Unassembled WGS sequence"/>
</dbReference>
<dbReference type="AlphaFoldDB" id="A0AAW0BNC9"/>
<dbReference type="EMBL" id="JAYKXP010000089">
    <property type="protein sequence ID" value="KAK7028196.1"/>
    <property type="molecule type" value="Genomic_DNA"/>
</dbReference>
<feature type="compositionally biased region" description="Pro residues" evidence="1">
    <location>
        <begin position="97"/>
        <end position="106"/>
    </location>
</feature>
<evidence type="ECO:0000256" key="1">
    <source>
        <dbReference type="SAM" id="MobiDB-lite"/>
    </source>
</evidence>
<proteinExistence type="predicted"/>
<feature type="compositionally biased region" description="Basic and acidic residues" evidence="1">
    <location>
        <begin position="59"/>
        <end position="70"/>
    </location>
</feature>
<sequence>MERIESLQRARKIGRKRWQNRLSAARHYSRNQDSKKAYSRNRGAQKRAEFSTLTPDLQEDIRERKREQQRLWRQGNAAKLAMKQRERRARKSTCTPIPSPLAPDSN</sequence>
<organism evidence="2 3">
    <name type="scientific">Paramarasmius palmivorus</name>
    <dbReference type="NCBI Taxonomy" id="297713"/>
    <lineage>
        <taxon>Eukaryota</taxon>
        <taxon>Fungi</taxon>
        <taxon>Dikarya</taxon>
        <taxon>Basidiomycota</taxon>
        <taxon>Agaricomycotina</taxon>
        <taxon>Agaricomycetes</taxon>
        <taxon>Agaricomycetidae</taxon>
        <taxon>Agaricales</taxon>
        <taxon>Marasmiineae</taxon>
        <taxon>Marasmiaceae</taxon>
        <taxon>Paramarasmius</taxon>
    </lineage>
</organism>
<name>A0AAW0BNC9_9AGAR</name>
<accession>A0AAW0BNC9</accession>
<keyword evidence="3" id="KW-1185">Reference proteome</keyword>
<protein>
    <submittedName>
        <fullName evidence="2">Uncharacterized protein</fullName>
    </submittedName>
</protein>
<evidence type="ECO:0000313" key="2">
    <source>
        <dbReference type="EMBL" id="KAK7028196.1"/>
    </source>
</evidence>
<comment type="caution">
    <text evidence="2">The sequence shown here is derived from an EMBL/GenBank/DDBJ whole genome shotgun (WGS) entry which is preliminary data.</text>
</comment>
<gene>
    <name evidence="2" type="ORF">VNI00_014886</name>
</gene>
<evidence type="ECO:0000313" key="3">
    <source>
        <dbReference type="Proteomes" id="UP001383192"/>
    </source>
</evidence>
<feature type="region of interest" description="Disordered" evidence="1">
    <location>
        <begin position="21"/>
        <end position="106"/>
    </location>
</feature>